<evidence type="ECO:0000313" key="3">
    <source>
        <dbReference type="Proteomes" id="UP000019277"/>
    </source>
</evidence>
<dbReference type="STRING" id="909613.UO65_1714"/>
<comment type="caution">
    <text evidence="2">The sequence shown here is derived from an EMBL/GenBank/DDBJ whole genome shotgun (WGS) entry which is preliminary data.</text>
</comment>
<keyword evidence="3" id="KW-1185">Reference proteome</keyword>
<protein>
    <recommendedName>
        <fullName evidence="4">DUF3558 domain-containing protein</fullName>
    </recommendedName>
</protein>
<gene>
    <name evidence="2" type="ORF">UO65_1714</name>
</gene>
<dbReference type="AlphaFoldDB" id="W7JAD3"/>
<dbReference type="eggNOG" id="ENOG50322DS">
    <property type="taxonomic scope" value="Bacteria"/>
</dbReference>
<reference evidence="2 3" key="1">
    <citation type="journal article" date="2014" name="Genome Announc.">
        <title>Draft Genome Sequence of the Antitrypanosomally Active Sponge-Associated Bacterium Actinokineospora sp. Strain EG49.</title>
        <authorList>
            <person name="Harjes J."/>
            <person name="Ryu T."/>
            <person name="Abdelmohsen U.R."/>
            <person name="Moitinho-Silva L."/>
            <person name="Horn H."/>
            <person name="Ravasi T."/>
            <person name="Hentschel U."/>
        </authorList>
    </citation>
    <scope>NUCLEOTIDE SEQUENCE [LARGE SCALE GENOMIC DNA]</scope>
    <source>
        <strain evidence="2 3">EG49</strain>
    </source>
</reference>
<name>W7JAD3_9PSEU</name>
<organism evidence="2 3">
    <name type="scientific">Actinokineospora spheciospongiae</name>
    <dbReference type="NCBI Taxonomy" id="909613"/>
    <lineage>
        <taxon>Bacteria</taxon>
        <taxon>Bacillati</taxon>
        <taxon>Actinomycetota</taxon>
        <taxon>Actinomycetes</taxon>
        <taxon>Pseudonocardiales</taxon>
        <taxon>Pseudonocardiaceae</taxon>
        <taxon>Actinokineospora</taxon>
    </lineage>
</organism>
<evidence type="ECO:0000313" key="2">
    <source>
        <dbReference type="EMBL" id="EWC63004.1"/>
    </source>
</evidence>
<evidence type="ECO:0008006" key="4">
    <source>
        <dbReference type="Google" id="ProtNLM"/>
    </source>
</evidence>
<feature type="region of interest" description="Disordered" evidence="1">
    <location>
        <begin position="114"/>
        <end position="137"/>
    </location>
</feature>
<feature type="region of interest" description="Disordered" evidence="1">
    <location>
        <begin position="15"/>
        <end position="71"/>
    </location>
</feature>
<dbReference type="Proteomes" id="UP000019277">
    <property type="component" value="Unassembled WGS sequence"/>
</dbReference>
<evidence type="ECO:0000256" key="1">
    <source>
        <dbReference type="SAM" id="MobiDB-lite"/>
    </source>
</evidence>
<sequence length="188" mass="20032">MVAAAVALVSGCGVEPIQPPAFSPTTTSTTPPPTPVKYSPAGWKGCPEIERELGGDLPPPRPEDEQEGPGWSLRICPFQSDAALVVLSVQYWETTEDVTGVHPGAERAEEDFLGRGQAREEDSGSDLGSAARWKRDDTTGCTLEVLDENAVVSVAGSNPEDPAEGKTEQCRGPVRELAKRFYAAVQPQ</sequence>
<proteinExistence type="predicted"/>
<dbReference type="EMBL" id="AYXG01000060">
    <property type="protein sequence ID" value="EWC63004.1"/>
    <property type="molecule type" value="Genomic_DNA"/>
</dbReference>
<accession>W7JAD3</accession>